<keyword evidence="3" id="KW-1185">Reference proteome</keyword>
<dbReference type="OrthoDB" id="1118734at2"/>
<name>A0A0U3SGI1_9BACT</name>
<keyword evidence="1" id="KW-0732">Signal</keyword>
<gene>
    <name evidence="2" type="ORF">AUC43_09280</name>
</gene>
<dbReference type="Proteomes" id="UP000059542">
    <property type="component" value="Chromosome"/>
</dbReference>
<proteinExistence type="predicted"/>
<evidence type="ECO:0000256" key="1">
    <source>
        <dbReference type="SAM" id="SignalP"/>
    </source>
</evidence>
<dbReference type="Pfam" id="PF10677">
    <property type="entry name" value="DUF2490"/>
    <property type="match status" value="1"/>
</dbReference>
<sequence length="226" mass="26219">MKSLLALLMLMPLLGAAQTVQQQGYWGRLYLRTRLSSRLTLHTEVEERRFAWPDRQWQFITNHHLHFRASPVWDAALGGTYLRQPKNGVSVPERRAYEEVSATVPLPNHFRFQTRLRVEQRWLGQVVAAELSNEWAYLTRYRGRLQLEWLPNTSWRLRATNELMLNGGAFDQNQTYAGVERPIGGGFATELGYIHIWQRRPANAGYYARDALRLTLVKDLSLLAAK</sequence>
<evidence type="ECO:0000313" key="2">
    <source>
        <dbReference type="EMBL" id="ALW85270.1"/>
    </source>
</evidence>
<dbReference type="EMBL" id="CP013909">
    <property type="protein sequence ID" value="ALW85270.1"/>
    <property type="molecule type" value="Genomic_DNA"/>
</dbReference>
<accession>A0A0U3SGI1</accession>
<feature type="chain" id="PRO_5006845031" description="DUF2490 domain-containing protein" evidence="1">
    <location>
        <begin position="18"/>
        <end position="226"/>
    </location>
</feature>
<dbReference type="KEGG" id="hyg:AUC43_09280"/>
<evidence type="ECO:0008006" key="4">
    <source>
        <dbReference type="Google" id="ProtNLM"/>
    </source>
</evidence>
<dbReference type="AlphaFoldDB" id="A0A0U3SGI1"/>
<feature type="signal peptide" evidence="1">
    <location>
        <begin position="1"/>
        <end position="17"/>
    </location>
</feature>
<dbReference type="InterPro" id="IPR019619">
    <property type="entry name" value="DUF2490"/>
</dbReference>
<dbReference type="RefSeq" id="WP_068192219.1">
    <property type="nucleotide sequence ID" value="NZ_CP013909.1"/>
</dbReference>
<protein>
    <recommendedName>
        <fullName evidence="4">DUF2490 domain-containing protein</fullName>
    </recommendedName>
</protein>
<organism evidence="2 3">
    <name type="scientific">Hymenobacter sedentarius</name>
    <dbReference type="NCBI Taxonomy" id="1411621"/>
    <lineage>
        <taxon>Bacteria</taxon>
        <taxon>Pseudomonadati</taxon>
        <taxon>Bacteroidota</taxon>
        <taxon>Cytophagia</taxon>
        <taxon>Cytophagales</taxon>
        <taxon>Hymenobacteraceae</taxon>
        <taxon>Hymenobacter</taxon>
    </lineage>
</organism>
<evidence type="ECO:0000313" key="3">
    <source>
        <dbReference type="Proteomes" id="UP000059542"/>
    </source>
</evidence>
<reference evidence="2 3" key="1">
    <citation type="submission" date="2015-12" db="EMBL/GenBank/DDBJ databases">
        <authorList>
            <person name="Shamseldin A."/>
            <person name="Moawad H."/>
            <person name="Abd El-Rahim W.M."/>
            <person name="Sadowsky M.J."/>
        </authorList>
    </citation>
    <scope>NUCLEOTIDE SEQUENCE [LARGE SCALE GENOMIC DNA]</scope>
    <source>
        <strain evidence="2 3">DG5B</strain>
    </source>
</reference>